<feature type="domain" description="Histidine kinase" evidence="5">
    <location>
        <begin position="229"/>
        <end position="446"/>
    </location>
</feature>
<dbReference type="EMBL" id="GL883080">
    <property type="protein sequence ID" value="EGF89526.1"/>
    <property type="molecule type" value="Genomic_DNA"/>
</dbReference>
<dbReference type="InterPro" id="IPR003594">
    <property type="entry name" value="HATPase_dom"/>
</dbReference>
<evidence type="ECO:0000259" key="5">
    <source>
        <dbReference type="PROSITE" id="PS50109"/>
    </source>
</evidence>
<name>F4QS06_9CAUL</name>
<protein>
    <recommendedName>
        <fullName evidence="2">histidine kinase</fullName>
        <ecNumber evidence="2">2.7.13.3</ecNumber>
    </recommendedName>
</protein>
<sequence length="590" mass="63595">MPFSSGQDVVVTDFGLRAQSRLSPYVMGFFGIGLPVFVWSAQLGLSTWLLACYLILFVINWTAFMVVKGQAETRQAIEPADAGERRTLARARLWRQGLGGAIWAVSLMVISLSAATAGPGAEMFLMVCAGAAVGIIFFSAPVLLHLLILGPVAIAGPILALQLLHEGPQLSQLMTGGLVLALAMAVILNRHMREHYLLQNRQEEIAAEREAARAATYEVKEARMALMETLQREVQTSLKGLEQHLAQGLTHLSRAPVPRQCVEAALTQVAHLQSILITTVDNDGAAAGQIEVAAEPLDADLLCQKVLAQHAHLAQGKELSFTYNGQALPEHGAAIGDAHRVEQVLTHLVSNALLYTQQGRVEIKLMPVENFLRLEVVDSGPGLSEDELDQAFQPHSRIQRTSSGHSGAGLGLSLSRSLAELMGGRIGGLSTLDVGSKFWLDLPFDKSAPPPARPDEVLDEVEATSDHSLRVLLLSNDSLRAAQLRDSLERMGHKCLTSTSRERALALARKAPVDACLISTGAFENLDEPESRMKLETFLDSLRATQTAANLNILALVPAGDQVDDLQAMGVRPLLLPQNRESLARALAAV</sequence>
<dbReference type="PROSITE" id="PS50109">
    <property type="entry name" value="HIS_KIN"/>
    <property type="match status" value="1"/>
</dbReference>
<dbReference type="SMART" id="SM00387">
    <property type="entry name" value="HATPase_c"/>
    <property type="match status" value="1"/>
</dbReference>
<dbReference type="STRING" id="715226.ABI_39420"/>
<dbReference type="Gene3D" id="3.30.565.10">
    <property type="entry name" value="Histidine kinase-like ATPase, C-terminal domain"/>
    <property type="match status" value="1"/>
</dbReference>
<evidence type="ECO:0000256" key="4">
    <source>
        <dbReference type="SAM" id="Phobius"/>
    </source>
</evidence>
<dbReference type="PANTHER" id="PTHR43547">
    <property type="entry name" value="TWO-COMPONENT HISTIDINE KINASE"/>
    <property type="match status" value="1"/>
</dbReference>
<feature type="transmembrane region" description="Helical" evidence="4">
    <location>
        <begin position="123"/>
        <end position="139"/>
    </location>
</feature>
<dbReference type="GO" id="GO:0000155">
    <property type="term" value="F:phosphorelay sensor kinase activity"/>
    <property type="evidence" value="ECO:0007669"/>
    <property type="project" value="TreeGrafter"/>
</dbReference>
<accession>F4QS06</accession>
<dbReference type="PANTHER" id="PTHR43547:SF2">
    <property type="entry name" value="HYBRID SIGNAL TRANSDUCTION HISTIDINE KINASE C"/>
    <property type="match status" value="1"/>
</dbReference>
<keyword evidence="6" id="KW-0808">Transferase</keyword>
<evidence type="ECO:0000313" key="6">
    <source>
        <dbReference type="EMBL" id="EGF89526.1"/>
    </source>
</evidence>
<dbReference type="InterPro" id="IPR004358">
    <property type="entry name" value="Sig_transdc_His_kin-like_C"/>
</dbReference>
<evidence type="ECO:0000256" key="1">
    <source>
        <dbReference type="ARBA" id="ARBA00000085"/>
    </source>
</evidence>
<keyword evidence="7" id="KW-1185">Reference proteome</keyword>
<dbReference type="SUPFAM" id="SSF55874">
    <property type="entry name" value="ATPase domain of HSP90 chaperone/DNA topoisomerase II/histidine kinase"/>
    <property type="match status" value="1"/>
</dbReference>
<dbReference type="HOGENOM" id="CLU_000445_114_75_5"/>
<reference evidence="7" key="1">
    <citation type="submission" date="2011-03" db="EMBL/GenBank/DDBJ databases">
        <title>Draft genome sequence of Brevundimonas diminuta.</title>
        <authorList>
            <person name="Brown P.J.B."/>
            <person name="Buechlein A."/>
            <person name="Hemmerich C."/>
            <person name="Brun Y.V."/>
        </authorList>
    </citation>
    <scope>NUCLEOTIDE SEQUENCE [LARGE SCALE GENOMIC DNA]</scope>
    <source>
        <strain evidence="7">C19</strain>
    </source>
</reference>
<comment type="catalytic activity">
    <reaction evidence="1">
        <text>ATP + protein L-histidine = ADP + protein N-phospho-L-histidine.</text>
        <dbReference type="EC" id="2.7.13.3"/>
    </reaction>
</comment>
<keyword evidence="4" id="KW-0812">Transmembrane</keyword>
<keyword evidence="4" id="KW-0472">Membrane</keyword>
<dbReference type="AlphaFoldDB" id="F4QS06"/>
<evidence type="ECO:0000313" key="7">
    <source>
        <dbReference type="Proteomes" id="UP000006512"/>
    </source>
</evidence>
<dbReference type="Pfam" id="PF02518">
    <property type="entry name" value="HATPase_c"/>
    <property type="match status" value="1"/>
</dbReference>
<feature type="transmembrane region" description="Helical" evidence="4">
    <location>
        <begin position="22"/>
        <end position="41"/>
    </location>
</feature>
<organism evidence="6 7">
    <name type="scientific">Asticcacaulis biprosthecium C19</name>
    <dbReference type="NCBI Taxonomy" id="715226"/>
    <lineage>
        <taxon>Bacteria</taxon>
        <taxon>Pseudomonadati</taxon>
        <taxon>Pseudomonadota</taxon>
        <taxon>Alphaproteobacteria</taxon>
        <taxon>Caulobacterales</taxon>
        <taxon>Caulobacteraceae</taxon>
        <taxon>Asticcacaulis</taxon>
    </lineage>
</organism>
<feature type="transmembrane region" description="Helical" evidence="4">
    <location>
        <begin position="146"/>
        <end position="164"/>
    </location>
</feature>
<gene>
    <name evidence="6" type="ORF">ABI_39420</name>
</gene>
<dbReference type="EC" id="2.7.13.3" evidence="2"/>
<dbReference type="Proteomes" id="UP000006512">
    <property type="component" value="Unassembled WGS sequence"/>
</dbReference>
<dbReference type="eggNOG" id="COG2205">
    <property type="taxonomic scope" value="Bacteria"/>
</dbReference>
<keyword evidence="3" id="KW-0597">Phosphoprotein</keyword>
<keyword evidence="6" id="KW-0418">Kinase</keyword>
<dbReference type="InterPro" id="IPR005467">
    <property type="entry name" value="His_kinase_dom"/>
</dbReference>
<evidence type="ECO:0000256" key="3">
    <source>
        <dbReference type="ARBA" id="ARBA00022553"/>
    </source>
</evidence>
<feature type="transmembrane region" description="Helical" evidence="4">
    <location>
        <begin position="98"/>
        <end position="117"/>
    </location>
</feature>
<evidence type="ECO:0000256" key="2">
    <source>
        <dbReference type="ARBA" id="ARBA00012438"/>
    </source>
</evidence>
<dbReference type="PRINTS" id="PR00344">
    <property type="entry name" value="BCTRLSENSOR"/>
</dbReference>
<feature type="transmembrane region" description="Helical" evidence="4">
    <location>
        <begin position="47"/>
        <end position="67"/>
    </location>
</feature>
<keyword evidence="4" id="KW-1133">Transmembrane helix</keyword>
<proteinExistence type="predicted"/>
<dbReference type="InterPro" id="IPR036890">
    <property type="entry name" value="HATPase_C_sf"/>
</dbReference>